<protein>
    <submittedName>
        <fullName evidence="1">Plasmid replication protein</fullName>
    </submittedName>
</protein>
<keyword evidence="1" id="KW-0614">Plasmid</keyword>
<organism evidence="1">
    <name type="scientific">Bifidobacterium asteroides</name>
    <dbReference type="NCBI Taxonomy" id="1684"/>
    <lineage>
        <taxon>Bacteria</taxon>
        <taxon>Bacillati</taxon>
        <taxon>Actinomycetota</taxon>
        <taxon>Actinomycetes</taxon>
        <taxon>Bifidobacteriales</taxon>
        <taxon>Bifidobacteriaceae</taxon>
        <taxon>Bifidobacterium</taxon>
    </lineage>
</organism>
<dbReference type="AlphaFoldDB" id="A8C9U4"/>
<dbReference type="EMBL" id="EU030683">
    <property type="protein sequence ID" value="ABV49062.1"/>
    <property type="molecule type" value="Genomic_DNA"/>
</dbReference>
<accession>A8C9U4</accession>
<proteinExistence type="predicted"/>
<geneLocation type="plasmid" evidence="1">
    <name>pCIBAO89</name>
</geneLocation>
<evidence type="ECO:0000313" key="1">
    <source>
        <dbReference type="EMBL" id="ABV49062.1"/>
    </source>
</evidence>
<name>A8C9U4_9BIFI</name>
<dbReference type="RefSeq" id="WP_012477811.1">
    <property type="nucleotide sequence ID" value="NC_010908.1"/>
</dbReference>
<reference evidence="1" key="1">
    <citation type="journal article" date="2007" name="Appl. Environ. Microbiol.">
        <title>Molecular dissection of a bifidobacterial replicon.</title>
        <authorList>
            <person name="Cronin M."/>
            <person name="Knobel M."/>
            <person name="O'Connell-Motherway M."/>
            <person name="Fitzgerald G.F."/>
            <person name="van Sinderen D."/>
        </authorList>
    </citation>
    <scope>NUCLEOTIDE SEQUENCE</scope>
    <source>
        <strain evidence="1">DSM 20089</strain>
        <plasmid evidence="1">pCIBAO89</plasmid>
    </source>
</reference>
<dbReference type="Pfam" id="PF04796">
    <property type="entry name" value="RepA_C"/>
    <property type="match status" value="1"/>
</dbReference>
<gene>
    <name evidence="1" type="primary">rep89</name>
</gene>
<dbReference type="InterPro" id="IPR006881">
    <property type="entry name" value="RepA_C"/>
</dbReference>
<reference evidence="1" key="2">
    <citation type="submission" date="2007-07" db="EMBL/GenBank/DDBJ databases">
        <authorList>
            <person name="Cronin M.A."/>
            <person name="Knobel M."/>
            <person name="Fitzgerald G.F."/>
            <person name="van Sinderen D."/>
        </authorList>
    </citation>
    <scope>NUCLEOTIDE SEQUENCE</scope>
    <source>
        <strain evidence="1">DSM 20089</strain>
        <plasmid evidence="1">pCIBAO89</plasmid>
    </source>
</reference>
<sequence length="346" mass="39958">MTDSTDIEIPDEPWMSHAFISKLMTQVSLPYRRPKNGIKEVVRRNGTLTAKFTATGDSLPYGKYPRLFEMYACTMVKTGDPSFDPETRTLNLGTTFREFLRLLNIEIGGRQLKTIKPQLDNLFRCAYTISNDTDSTSNGVAFTVATRWQIDWLRNEPQERGLFENWVQFSQEYIDYLRDSPVPVDLSIVAKLNSPMSLDVYWWLTRRYSYLHERQSITWQQLYSQFGSTNILPAFKQSFRKAVYDVEYVYPQAQILCGRNYVTIYPSETSVATTAQTRLAKSRDRLEQKAAKPTKRDLSEVDIGNVLEHIDYGDDYLAARRHVVHGLNAGYQGEEIITAWSTGKRF</sequence>